<sequence>MTQEQSNEVAVAVGWCRVQLEVVIWIHGHVLQSPQAPHSYHRTALLRKGILPTSAERLELMGMGRRVLGDVHVRKFLFGTISAFLVSYGAICVNFQATEVTSSTSSNSFCDFSACINFTNLMSSCYNDYPGEIMGQ</sequence>
<evidence type="ECO:0000313" key="2">
    <source>
        <dbReference type="Proteomes" id="UP000887013"/>
    </source>
</evidence>
<protein>
    <submittedName>
        <fullName evidence="1">Uncharacterized protein</fullName>
    </submittedName>
</protein>
<dbReference type="Proteomes" id="UP000887013">
    <property type="component" value="Unassembled WGS sequence"/>
</dbReference>
<dbReference type="AlphaFoldDB" id="A0A8X6N2T9"/>
<name>A0A8X6N2T9_NEPPI</name>
<organism evidence="1 2">
    <name type="scientific">Nephila pilipes</name>
    <name type="common">Giant wood spider</name>
    <name type="synonym">Nephila maculata</name>
    <dbReference type="NCBI Taxonomy" id="299642"/>
    <lineage>
        <taxon>Eukaryota</taxon>
        <taxon>Metazoa</taxon>
        <taxon>Ecdysozoa</taxon>
        <taxon>Arthropoda</taxon>
        <taxon>Chelicerata</taxon>
        <taxon>Arachnida</taxon>
        <taxon>Araneae</taxon>
        <taxon>Araneomorphae</taxon>
        <taxon>Entelegynae</taxon>
        <taxon>Araneoidea</taxon>
        <taxon>Nephilidae</taxon>
        <taxon>Nephila</taxon>
    </lineage>
</organism>
<gene>
    <name evidence="1" type="ORF">NPIL_137591</name>
</gene>
<comment type="caution">
    <text evidence="1">The sequence shown here is derived from an EMBL/GenBank/DDBJ whole genome shotgun (WGS) entry which is preliminary data.</text>
</comment>
<reference evidence="1" key="1">
    <citation type="submission" date="2020-08" db="EMBL/GenBank/DDBJ databases">
        <title>Multicomponent nature underlies the extraordinary mechanical properties of spider dragline silk.</title>
        <authorList>
            <person name="Kono N."/>
            <person name="Nakamura H."/>
            <person name="Mori M."/>
            <person name="Yoshida Y."/>
            <person name="Ohtoshi R."/>
            <person name="Malay A.D."/>
            <person name="Moran D.A.P."/>
            <person name="Tomita M."/>
            <person name="Numata K."/>
            <person name="Arakawa K."/>
        </authorList>
    </citation>
    <scope>NUCLEOTIDE SEQUENCE</scope>
</reference>
<dbReference type="EMBL" id="BMAW01053296">
    <property type="protein sequence ID" value="GFS90376.1"/>
    <property type="molecule type" value="Genomic_DNA"/>
</dbReference>
<keyword evidence="2" id="KW-1185">Reference proteome</keyword>
<accession>A0A8X6N2T9</accession>
<evidence type="ECO:0000313" key="1">
    <source>
        <dbReference type="EMBL" id="GFS90376.1"/>
    </source>
</evidence>
<proteinExistence type="predicted"/>